<dbReference type="InterPro" id="IPR029057">
    <property type="entry name" value="PRTase-like"/>
</dbReference>
<dbReference type="InterPro" id="IPR050137">
    <property type="entry name" value="PyrR_bifunctional"/>
</dbReference>
<dbReference type="OrthoDB" id="664757at2"/>
<keyword evidence="2" id="KW-0328">Glycosyltransferase</keyword>
<protein>
    <submittedName>
        <fullName evidence="2">Phosphoribosyltransferase</fullName>
    </submittedName>
</protein>
<dbReference type="AlphaFoldDB" id="A0A4S4NRN3"/>
<dbReference type="SUPFAM" id="SSF53271">
    <property type="entry name" value="PRTase-like"/>
    <property type="match status" value="1"/>
</dbReference>
<proteinExistence type="predicted"/>
<keyword evidence="3" id="KW-1185">Reference proteome</keyword>
<dbReference type="PANTHER" id="PTHR11608">
    <property type="entry name" value="BIFUNCTIONAL PROTEIN PYRR"/>
    <property type="match status" value="1"/>
</dbReference>
<dbReference type="Pfam" id="PF00156">
    <property type="entry name" value="Pribosyltran"/>
    <property type="match status" value="1"/>
</dbReference>
<dbReference type="Proteomes" id="UP000308528">
    <property type="component" value="Unassembled WGS sequence"/>
</dbReference>
<dbReference type="Gene3D" id="3.40.50.2020">
    <property type="match status" value="1"/>
</dbReference>
<accession>A0A4S4NRN3</accession>
<reference evidence="2 3" key="1">
    <citation type="submission" date="2019-04" db="EMBL/GenBank/DDBJ databases">
        <title>Lewinella litorea sp. nov., isolated from a marine sand.</title>
        <authorList>
            <person name="Yoon J.-H."/>
        </authorList>
    </citation>
    <scope>NUCLEOTIDE SEQUENCE [LARGE SCALE GENOMIC DNA]</scope>
    <source>
        <strain evidence="2 3">HSMS-39</strain>
    </source>
</reference>
<sequence length="162" mass="18302">MQLLNHTQINAKVTRLAMEILERNTEESELYILGINRRGMELARRLEHDLRRISDAPLHLWNLRIDPSDPLASGATVDHDLQELDGKPVLVVDDVANTGRTLFYALGALHRVLPSKIEVAVLVDRQHKNWPIYVTYSGMVLSTTLGDNILVEFGEEDLAVLQ</sequence>
<keyword evidence="2" id="KW-0808">Transferase</keyword>
<name>A0A4S4NRN3_9BACT</name>
<comment type="caution">
    <text evidence="2">The sequence shown here is derived from an EMBL/GenBank/DDBJ whole genome shotgun (WGS) entry which is preliminary data.</text>
</comment>
<gene>
    <name evidence="2" type="ORF">E4021_04570</name>
</gene>
<organism evidence="2 3">
    <name type="scientific">Neolewinella litorea</name>
    <dbReference type="NCBI Taxonomy" id="2562452"/>
    <lineage>
        <taxon>Bacteria</taxon>
        <taxon>Pseudomonadati</taxon>
        <taxon>Bacteroidota</taxon>
        <taxon>Saprospiria</taxon>
        <taxon>Saprospirales</taxon>
        <taxon>Lewinellaceae</taxon>
        <taxon>Neolewinella</taxon>
    </lineage>
</organism>
<dbReference type="RefSeq" id="WP_136456778.1">
    <property type="nucleotide sequence ID" value="NZ_SRSF01000001.1"/>
</dbReference>
<dbReference type="CDD" id="cd06223">
    <property type="entry name" value="PRTases_typeI"/>
    <property type="match status" value="1"/>
</dbReference>
<feature type="domain" description="Phosphoribosyltransferase" evidence="1">
    <location>
        <begin position="2"/>
        <end position="134"/>
    </location>
</feature>
<evidence type="ECO:0000259" key="1">
    <source>
        <dbReference type="Pfam" id="PF00156"/>
    </source>
</evidence>
<evidence type="ECO:0000313" key="3">
    <source>
        <dbReference type="Proteomes" id="UP000308528"/>
    </source>
</evidence>
<dbReference type="PANTHER" id="PTHR11608:SF0">
    <property type="entry name" value="BIFUNCTIONAL PROTEIN PYRR"/>
    <property type="match status" value="1"/>
</dbReference>
<dbReference type="InterPro" id="IPR000836">
    <property type="entry name" value="PRTase_dom"/>
</dbReference>
<evidence type="ECO:0000313" key="2">
    <source>
        <dbReference type="EMBL" id="THH41867.1"/>
    </source>
</evidence>
<dbReference type="EMBL" id="SRSF01000001">
    <property type="protein sequence ID" value="THH41867.1"/>
    <property type="molecule type" value="Genomic_DNA"/>
</dbReference>
<dbReference type="GO" id="GO:0016757">
    <property type="term" value="F:glycosyltransferase activity"/>
    <property type="evidence" value="ECO:0007669"/>
    <property type="project" value="UniProtKB-KW"/>
</dbReference>